<evidence type="ECO:0000256" key="4">
    <source>
        <dbReference type="ARBA" id="ARBA00023242"/>
    </source>
</evidence>
<evidence type="ECO:0000313" key="8">
    <source>
        <dbReference type="EMBL" id="CAF1424943.1"/>
    </source>
</evidence>
<sequence>MNQLKFDSYNFVQVGKVIAHTDKFLVENEIIFIMIGSTGQQQPFVSPVSGVVTKIYVHENDILSYGSLILEYQECSHAVIYKDLCAVCGKKVDKTLEPSNSMQKVTAIEPAFSCVKTTRERAIKYDSDERNLLLRRRKLHLLIDLDQTLVHTSNSPNHYPSSDDIISFYLDHPVAQTLYTKLRPGVKEFLAHLQSYYV</sequence>
<evidence type="ECO:0000256" key="5">
    <source>
        <dbReference type="ARBA" id="ARBA00047761"/>
    </source>
</evidence>
<name>A0A815MMC0_ADIRI</name>
<gene>
    <name evidence="8" type="ORF">EDS130_LOCUS37784</name>
</gene>
<dbReference type="GO" id="GO:0008420">
    <property type="term" value="F:RNA polymerase II CTD heptapeptide repeat phosphatase activity"/>
    <property type="evidence" value="ECO:0007669"/>
    <property type="project" value="InterPro"/>
</dbReference>
<dbReference type="AlphaFoldDB" id="A0A815MMC0"/>
<keyword evidence="4" id="KW-0539">Nucleus</keyword>
<dbReference type="EMBL" id="CAJNOJ010000380">
    <property type="protein sequence ID" value="CAF1424943.1"/>
    <property type="molecule type" value="Genomic_DNA"/>
</dbReference>
<dbReference type="Proteomes" id="UP000663852">
    <property type="component" value="Unassembled WGS sequence"/>
</dbReference>
<dbReference type="SUPFAM" id="SSF56784">
    <property type="entry name" value="HAD-like"/>
    <property type="match status" value="1"/>
</dbReference>
<evidence type="ECO:0000256" key="1">
    <source>
        <dbReference type="ARBA" id="ARBA00004123"/>
    </source>
</evidence>
<organism evidence="8 9">
    <name type="scientific">Adineta ricciae</name>
    <name type="common">Rotifer</name>
    <dbReference type="NCBI Taxonomy" id="249248"/>
    <lineage>
        <taxon>Eukaryota</taxon>
        <taxon>Metazoa</taxon>
        <taxon>Spiralia</taxon>
        <taxon>Gnathifera</taxon>
        <taxon>Rotifera</taxon>
        <taxon>Eurotatoria</taxon>
        <taxon>Bdelloidea</taxon>
        <taxon>Adinetida</taxon>
        <taxon>Adinetidae</taxon>
        <taxon>Adineta</taxon>
    </lineage>
</organism>
<protein>
    <recommendedName>
        <fullName evidence="2">protein-serine/threonine phosphatase</fullName>
        <ecNumber evidence="2">3.1.3.16</ecNumber>
    </recommendedName>
</protein>
<comment type="caution">
    <text evidence="8">The sequence shown here is derived from an EMBL/GenBank/DDBJ whole genome shotgun (WGS) entry which is preliminary data.</text>
</comment>
<evidence type="ECO:0000256" key="6">
    <source>
        <dbReference type="ARBA" id="ARBA00048336"/>
    </source>
</evidence>
<dbReference type="Gene3D" id="3.40.50.1000">
    <property type="entry name" value="HAD superfamily/HAD-like"/>
    <property type="match status" value="1"/>
</dbReference>
<comment type="subcellular location">
    <subcellularLocation>
        <location evidence="1">Nucleus</location>
    </subcellularLocation>
</comment>
<accession>A0A815MMC0</accession>
<evidence type="ECO:0000313" key="9">
    <source>
        <dbReference type="Proteomes" id="UP000663852"/>
    </source>
</evidence>
<comment type="catalytic activity">
    <reaction evidence="6">
        <text>O-phospho-L-threonyl-[protein] + H2O = L-threonyl-[protein] + phosphate</text>
        <dbReference type="Rhea" id="RHEA:47004"/>
        <dbReference type="Rhea" id="RHEA-COMP:11060"/>
        <dbReference type="Rhea" id="RHEA-COMP:11605"/>
        <dbReference type="ChEBI" id="CHEBI:15377"/>
        <dbReference type="ChEBI" id="CHEBI:30013"/>
        <dbReference type="ChEBI" id="CHEBI:43474"/>
        <dbReference type="ChEBI" id="CHEBI:61977"/>
        <dbReference type="EC" id="3.1.3.16"/>
    </reaction>
</comment>
<dbReference type="InterPro" id="IPR036412">
    <property type="entry name" value="HAD-like_sf"/>
</dbReference>
<dbReference type="InterPro" id="IPR023214">
    <property type="entry name" value="HAD_sf"/>
</dbReference>
<evidence type="ECO:0000256" key="3">
    <source>
        <dbReference type="ARBA" id="ARBA00022801"/>
    </source>
</evidence>
<evidence type="ECO:0000256" key="2">
    <source>
        <dbReference type="ARBA" id="ARBA00013081"/>
    </source>
</evidence>
<dbReference type="EC" id="3.1.3.16" evidence="2"/>
<feature type="domain" description="FCP1 homology" evidence="7">
    <location>
        <begin position="134"/>
        <end position="198"/>
    </location>
</feature>
<dbReference type="PANTHER" id="PTHR23081:SF36">
    <property type="entry name" value="RNA POLYMERASE II SUBUNIT A C-TERMINAL DOMAIN PHOSPHATASE"/>
    <property type="match status" value="1"/>
</dbReference>
<feature type="non-terminal residue" evidence="8">
    <location>
        <position position="198"/>
    </location>
</feature>
<comment type="catalytic activity">
    <reaction evidence="5">
        <text>O-phospho-L-seryl-[protein] + H2O = L-seryl-[protein] + phosphate</text>
        <dbReference type="Rhea" id="RHEA:20629"/>
        <dbReference type="Rhea" id="RHEA-COMP:9863"/>
        <dbReference type="Rhea" id="RHEA-COMP:11604"/>
        <dbReference type="ChEBI" id="CHEBI:15377"/>
        <dbReference type="ChEBI" id="CHEBI:29999"/>
        <dbReference type="ChEBI" id="CHEBI:43474"/>
        <dbReference type="ChEBI" id="CHEBI:83421"/>
        <dbReference type="EC" id="3.1.3.16"/>
    </reaction>
</comment>
<dbReference type="PANTHER" id="PTHR23081">
    <property type="entry name" value="RNA POLYMERASE II CTD PHOSPHATASE"/>
    <property type="match status" value="1"/>
</dbReference>
<dbReference type="GO" id="GO:0005634">
    <property type="term" value="C:nucleus"/>
    <property type="evidence" value="ECO:0007669"/>
    <property type="project" value="UniProtKB-SubCell"/>
</dbReference>
<keyword evidence="3" id="KW-0378">Hydrolase</keyword>
<dbReference type="PROSITE" id="PS50969">
    <property type="entry name" value="FCP1"/>
    <property type="match status" value="1"/>
</dbReference>
<proteinExistence type="predicted"/>
<evidence type="ECO:0000259" key="7">
    <source>
        <dbReference type="PROSITE" id="PS50969"/>
    </source>
</evidence>
<dbReference type="Pfam" id="PF03031">
    <property type="entry name" value="NIF"/>
    <property type="match status" value="1"/>
</dbReference>
<dbReference type="InterPro" id="IPR004274">
    <property type="entry name" value="FCP1_dom"/>
</dbReference>
<reference evidence="8" key="1">
    <citation type="submission" date="2021-02" db="EMBL/GenBank/DDBJ databases">
        <authorList>
            <person name="Nowell W R."/>
        </authorList>
    </citation>
    <scope>NUCLEOTIDE SEQUENCE</scope>
</reference>
<dbReference type="InterPro" id="IPR039189">
    <property type="entry name" value="Fcp1"/>
</dbReference>
<dbReference type="OrthoDB" id="10249888at2759"/>